<protein>
    <submittedName>
        <fullName evidence="1">Heptaprenyl diphosphate synthase</fullName>
    </submittedName>
</protein>
<reference evidence="1 2" key="1">
    <citation type="submission" date="2014-11" db="EMBL/GenBank/DDBJ databases">
        <title>Genome sequence and analysis of novel Kurthia sp.</title>
        <authorList>
            <person name="Lawson J.N."/>
            <person name="Gonzalez J.E."/>
            <person name="Rinauldi L."/>
            <person name="Xuan Z."/>
            <person name="Firman A."/>
            <person name="Shaddox L."/>
            <person name="Trudeau A."/>
            <person name="Shah S."/>
            <person name="Reiman D."/>
        </authorList>
    </citation>
    <scope>NUCLEOTIDE SEQUENCE [LARGE SCALE GENOMIC DNA]</scope>
    <source>
        <strain evidence="1 2">3B1D</strain>
    </source>
</reference>
<dbReference type="EMBL" id="JTFC01000031">
    <property type="protein sequence ID" value="RUS55194.1"/>
    <property type="molecule type" value="Genomic_DNA"/>
</dbReference>
<keyword evidence="2" id="KW-1185">Reference proteome</keyword>
<dbReference type="GO" id="GO:0009234">
    <property type="term" value="P:menaquinone biosynthetic process"/>
    <property type="evidence" value="ECO:0007669"/>
    <property type="project" value="InterPro"/>
</dbReference>
<dbReference type="RefSeq" id="WP_126990664.1">
    <property type="nucleotide sequence ID" value="NZ_JTFC01000031.1"/>
</dbReference>
<comment type="caution">
    <text evidence="1">The sequence shown here is derived from an EMBL/GenBank/DDBJ whole genome shotgun (WGS) entry which is preliminary data.</text>
</comment>
<proteinExistence type="predicted"/>
<dbReference type="Pfam" id="PF07307">
    <property type="entry name" value="HEPPP_synt_1"/>
    <property type="match status" value="1"/>
</dbReference>
<gene>
    <name evidence="1" type="ORF">QI30_09600</name>
</gene>
<dbReference type="OrthoDB" id="2417886at2"/>
<accession>A0A433RSR4</accession>
<sequence length="248" mass="28108">MIATTIEQRVAQFKQNIFMKLHHRTLLEYTGQPVVSDDELFYLLLPALNGERWSDKQDLAAIGVAINLAALNTHELIEEFDATSKAQQLAVLAGDLYSGAYYATLAEVGDVLLIRTITEAVATISEEKTKLYENAQQTMDVWLQMLTTIESDSIRHFFKHYHLEQYIPFAENGLLLNRLAEELAALSKGETTLFYKALATHHDDVEALLRQAQEMLATTYENVVSTSPLVHDDVKEWIVSRIHELKTN</sequence>
<evidence type="ECO:0000313" key="1">
    <source>
        <dbReference type="EMBL" id="RUS55194.1"/>
    </source>
</evidence>
<dbReference type="Gene3D" id="1.20.120.1450">
    <property type="match status" value="1"/>
</dbReference>
<evidence type="ECO:0000313" key="2">
    <source>
        <dbReference type="Proteomes" id="UP000288623"/>
    </source>
</evidence>
<dbReference type="AlphaFoldDB" id="A0A433RSR4"/>
<organism evidence="1 2">
    <name type="scientific">Candidatus Kurthia intestinigallinarum</name>
    <dbReference type="NCBI Taxonomy" id="1562256"/>
    <lineage>
        <taxon>Bacteria</taxon>
        <taxon>Bacillati</taxon>
        <taxon>Bacillota</taxon>
        <taxon>Bacilli</taxon>
        <taxon>Bacillales</taxon>
        <taxon>Caryophanaceae</taxon>
        <taxon>Kurthia</taxon>
    </lineage>
</organism>
<dbReference type="Proteomes" id="UP000288623">
    <property type="component" value="Unassembled WGS sequence"/>
</dbReference>
<dbReference type="InterPro" id="IPR009920">
    <property type="entry name" value="HEPPP_synth_su1"/>
</dbReference>
<name>A0A433RSR4_9BACL</name>